<evidence type="ECO:0000256" key="4">
    <source>
        <dbReference type="ARBA" id="ARBA00023288"/>
    </source>
</evidence>
<name>A0A7X5V194_9SPHN</name>
<keyword evidence="8" id="KW-1185">Reference proteome</keyword>
<gene>
    <name evidence="7" type="ORF">FHR20_002319</name>
</gene>
<dbReference type="AlphaFoldDB" id="A0A7X5V194"/>
<keyword evidence="2" id="KW-0472">Membrane</keyword>
<evidence type="ECO:0000256" key="2">
    <source>
        <dbReference type="ARBA" id="ARBA00023136"/>
    </source>
</evidence>
<protein>
    <submittedName>
        <fullName evidence="7">Membrane-bound inhibitor of C-type lysozyme</fullName>
    </submittedName>
</protein>
<evidence type="ECO:0000313" key="7">
    <source>
        <dbReference type="EMBL" id="NIJ65357.1"/>
    </source>
</evidence>
<dbReference type="InterPro" id="IPR018660">
    <property type="entry name" value="MliC"/>
</dbReference>
<dbReference type="Proteomes" id="UP000564677">
    <property type="component" value="Unassembled WGS sequence"/>
</dbReference>
<dbReference type="Pfam" id="PF09864">
    <property type="entry name" value="MliC"/>
    <property type="match status" value="1"/>
</dbReference>
<organism evidence="7 8">
    <name type="scientific">Sphingomonas leidyi</name>
    <dbReference type="NCBI Taxonomy" id="68569"/>
    <lineage>
        <taxon>Bacteria</taxon>
        <taxon>Pseudomonadati</taxon>
        <taxon>Pseudomonadota</taxon>
        <taxon>Alphaproteobacteria</taxon>
        <taxon>Sphingomonadales</taxon>
        <taxon>Sphingomonadaceae</taxon>
        <taxon>Sphingomonas</taxon>
    </lineage>
</organism>
<dbReference type="RefSeq" id="WP_167299766.1">
    <property type="nucleotide sequence ID" value="NZ_CP170557.1"/>
</dbReference>
<evidence type="ECO:0000256" key="3">
    <source>
        <dbReference type="ARBA" id="ARBA00023139"/>
    </source>
</evidence>
<feature type="signal peptide" evidence="5">
    <location>
        <begin position="1"/>
        <end position="20"/>
    </location>
</feature>
<evidence type="ECO:0000259" key="6">
    <source>
        <dbReference type="Pfam" id="PF09864"/>
    </source>
</evidence>
<accession>A0A7X5V194</accession>
<feature type="chain" id="PRO_5030854236" evidence="5">
    <location>
        <begin position="21"/>
        <end position="128"/>
    </location>
</feature>
<keyword evidence="4" id="KW-0449">Lipoprotein</keyword>
<proteinExistence type="predicted"/>
<keyword evidence="1 5" id="KW-0732">Signal</keyword>
<evidence type="ECO:0000256" key="1">
    <source>
        <dbReference type="ARBA" id="ARBA00022729"/>
    </source>
</evidence>
<dbReference type="SUPFAM" id="SSF141488">
    <property type="entry name" value="YdhA-like"/>
    <property type="match status" value="1"/>
</dbReference>
<keyword evidence="3" id="KW-0564">Palmitate</keyword>
<sequence>MRLTLTALLVLGACSSPQPAVDRNVVQAETTNITDDASPAPVDKAPIAGDAGSAVRFRCMDGVRIAARFDTDKDIATVTRDGRTFVLPQQRMASGIRYSDGSTTFEGKGDAMSFEAPGQPPIACTVIR</sequence>
<dbReference type="EMBL" id="JAASQV010000002">
    <property type="protein sequence ID" value="NIJ65357.1"/>
    <property type="molecule type" value="Genomic_DNA"/>
</dbReference>
<evidence type="ECO:0000256" key="5">
    <source>
        <dbReference type="SAM" id="SignalP"/>
    </source>
</evidence>
<evidence type="ECO:0000313" key="8">
    <source>
        <dbReference type="Proteomes" id="UP000564677"/>
    </source>
</evidence>
<comment type="caution">
    <text evidence="7">The sequence shown here is derived from an EMBL/GenBank/DDBJ whole genome shotgun (WGS) entry which is preliminary data.</text>
</comment>
<dbReference type="InterPro" id="IPR036328">
    <property type="entry name" value="MliC_sf"/>
</dbReference>
<feature type="domain" description="C-type lysozyme inhibitor" evidence="6">
    <location>
        <begin position="57"/>
        <end position="120"/>
    </location>
</feature>
<reference evidence="7 8" key="1">
    <citation type="submission" date="2020-03" db="EMBL/GenBank/DDBJ databases">
        <title>Genomic Encyclopedia of Type Strains, Phase IV (KMG-IV): sequencing the most valuable type-strain genomes for metagenomic binning, comparative biology and taxonomic classification.</title>
        <authorList>
            <person name="Goeker M."/>
        </authorList>
    </citation>
    <scope>NUCLEOTIDE SEQUENCE [LARGE SCALE GENOMIC DNA]</scope>
    <source>
        <strain evidence="7 8">DSM 4733</strain>
    </source>
</reference>
<dbReference type="Gene3D" id="2.40.128.200">
    <property type="match status" value="1"/>
</dbReference>